<evidence type="ECO:0000256" key="5">
    <source>
        <dbReference type="ARBA" id="ARBA00032523"/>
    </source>
</evidence>
<evidence type="ECO:0000256" key="1">
    <source>
        <dbReference type="ARBA" id="ARBA00003810"/>
    </source>
</evidence>
<organism evidence="8 9">
    <name type="scientific">Candidatus Methylomirabilis lanthanidiphila</name>
    <dbReference type="NCBI Taxonomy" id="2211376"/>
    <lineage>
        <taxon>Bacteria</taxon>
        <taxon>Candidatus Methylomirabilota</taxon>
        <taxon>Candidatus Methylomirabilia</taxon>
        <taxon>Candidatus Methylomirabilales</taxon>
        <taxon>Candidatus Methylomirabilaceae</taxon>
        <taxon>Candidatus Methylomirabilis</taxon>
    </lineage>
</organism>
<evidence type="ECO:0000256" key="3">
    <source>
        <dbReference type="ARBA" id="ARBA00023239"/>
    </source>
</evidence>
<gene>
    <name evidence="8" type="ORF">MELA_00406</name>
</gene>
<name>A0A564ZHA5_9BACT</name>
<evidence type="ECO:0000256" key="6">
    <source>
        <dbReference type="ARBA" id="ARBA00047628"/>
    </source>
</evidence>
<proteinExistence type="predicted"/>
<accession>A0A564ZHA5</accession>
<protein>
    <recommendedName>
        <fullName evidence="2">(5-formylfuran-3-yl)methyl phosphate synthase</fullName>
        <ecNumber evidence="2">4.2.3.153</ecNumber>
    </recommendedName>
    <alternativeName>
        <fullName evidence="5">4-(hydroxymethyl)-2-furancarboxaldehyde-phosphate synthase</fullName>
    </alternativeName>
</protein>
<dbReference type="Proteomes" id="UP000334340">
    <property type="component" value="Unassembled WGS sequence"/>
</dbReference>
<keyword evidence="9" id="KW-1185">Reference proteome</keyword>
<reference evidence="8 9" key="1">
    <citation type="submission" date="2019-07" db="EMBL/GenBank/DDBJ databases">
        <authorList>
            <person name="Cremers G."/>
        </authorList>
    </citation>
    <scope>NUCLEOTIDE SEQUENCE [LARGE SCALE GENOMIC DNA]</scope>
</reference>
<comment type="catalytic activity">
    <reaction evidence="6">
        <text>2 D-glyceraldehyde 3-phosphate = 4-(hydroxymethyl)-2-furancarboxaldehyde phosphate + phosphate + 2 H2O</text>
        <dbReference type="Rhea" id="RHEA:43536"/>
        <dbReference type="ChEBI" id="CHEBI:15377"/>
        <dbReference type="ChEBI" id="CHEBI:43474"/>
        <dbReference type="ChEBI" id="CHEBI:59776"/>
        <dbReference type="ChEBI" id="CHEBI:83407"/>
        <dbReference type="EC" id="4.2.3.153"/>
    </reaction>
</comment>
<sequence>MKLMISVRDEHEATAALVGGADIIDIKNPAEGSLGAGRPETIAAVVRAVRAAAPVSASIGDVPNLPGTVALAGLGAATCGVRFVKVGLLGARTDAEAAGLLDAVSGALRMANDTVGLVACAYADAALVGSLDPFALPEAAAPFVEGCLIDTVIKDGRTLFQCLPEEAISRFIRQCHDRGLFCGLAGSLQQADLSRALALGADIVGVRTAACEGGQRSGAISAKLVERLKNRVKGLGCRVWDEEKEKSTGRKLLPTH</sequence>
<evidence type="ECO:0000313" key="9">
    <source>
        <dbReference type="Proteomes" id="UP000334340"/>
    </source>
</evidence>
<dbReference type="PIRSF" id="PIRSF015957">
    <property type="entry name" value="UCP015957"/>
    <property type="match status" value="1"/>
</dbReference>
<evidence type="ECO:0000256" key="7">
    <source>
        <dbReference type="PIRSR" id="PIRSR015957-1"/>
    </source>
</evidence>
<dbReference type="EMBL" id="CABIKM010000005">
    <property type="protein sequence ID" value="VUZ84042.1"/>
    <property type="molecule type" value="Genomic_DNA"/>
</dbReference>
<comment type="function">
    <text evidence="1">Catalyzes the formation of 4-(hydroxymethyl)-2-furancarboxaldehyde phosphate (4-HFC-P) from two molecules of glyceraldehyde-3-P (GA-3-P).</text>
</comment>
<keyword evidence="4" id="KW-0704">Schiff base</keyword>
<dbReference type="InterPro" id="IPR007565">
    <property type="entry name" value="4HFCP_synth"/>
</dbReference>
<evidence type="ECO:0000313" key="8">
    <source>
        <dbReference type="EMBL" id="VUZ84042.1"/>
    </source>
</evidence>
<dbReference type="EC" id="4.2.3.153" evidence="2"/>
<feature type="active site" description="Proton acceptor" evidence="7">
    <location>
        <position position="85"/>
    </location>
</feature>
<feature type="active site" description="Schiff-base intermediate with substrate" evidence="7">
    <location>
        <position position="27"/>
    </location>
</feature>
<evidence type="ECO:0000256" key="2">
    <source>
        <dbReference type="ARBA" id="ARBA00012553"/>
    </source>
</evidence>
<dbReference type="GO" id="GO:0016829">
    <property type="term" value="F:lyase activity"/>
    <property type="evidence" value="ECO:0007669"/>
    <property type="project" value="UniProtKB-KW"/>
</dbReference>
<evidence type="ECO:0000256" key="4">
    <source>
        <dbReference type="ARBA" id="ARBA00023270"/>
    </source>
</evidence>
<keyword evidence="3" id="KW-0456">Lyase</keyword>
<dbReference type="AlphaFoldDB" id="A0A564ZHA5"/>
<dbReference type="Pfam" id="PF04476">
    <property type="entry name" value="4HFCP_synth"/>
    <property type="match status" value="1"/>
</dbReference>